<sequence length="130" mass="14643">MLPINALPKDLLCTIDDRLVLLYFLDNYLVLWSQTNEDGDGTLDWVPTLPVKVDMETGIHGELSPVCAGGKSGTILALYWSDPECAYMVDLQSGLTTKVSGWMRSFNYMTVVLYEINWPVFFMSRLGVQL</sequence>
<protein>
    <submittedName>
        <fullName evidence="1">Uncharacterized protein</fullName>
    </submittedName>
</protein>
<reference evidence="1" key="2">
    <citation type="submission" date="2021-12" db="EMBL/GenBank/DDBJ databases">
        <title>Resequencing data analysis of finger millet.</title>
        <authorList>
            <person name="Hatakeyama M."/>
            <person name="Aluri S."/>
            <person name="Balachadran M.T."/>
            <person name="Sivarajan S.R."/>
            <person name="Poveda L."/>
            <person name="Shimizu-Inatsugi R."/>
            <person name="Schlapbach R."/>
            <person name="Sreeman S.M."/>
            <person name="Shimizu K.K."/>
        </authorList>
    </citation>
    <scope>NUCLEOTIDE SEQUENCE</scope>
</reference>
<accession>A0AAV5FP71</accession>
<dbReference type="Proteomes" id="UP001054889">
    <property type="component" value="Unassembled WGS sequence"/>
</dbReference>
<name>A0AAV5FP71_ELECO</name>
<evidence type="ECO:0000313" key="2">
    <source>
        <dbReference type="Proteomes" id="UP001054889"/>
    </source>
</evidence>
<dbReference type="AlphaFoldDB" id="A0AAV5FP71"/>
<organism evidence="1 2">
    <name type="scientific">Eleusine coracana subsp. coracana</name>
    <dbReference type="NCBI Taxonomy" id="191504"/>
    <lineage>
        <taxon>Eukaryota</taxon>
        <taxon>Viridiplantae</taxon>
        <taxon>Streptophyta</taxon>
        <taxon>Embryophyta</taxon>
        <taxon>Tracheophyta</taxon>
        <taxon>Spermatophyta</taxon>
        <taxon>Magnoliopsida</taxon>
        <taxon>Liliopsida</taxon>
        <taxon>Poales</taxon>
        <taxon>Poaceae</taxon>
        <taxon>PACMAD clade</taxon>
        <taxon>Chloridoideae</taxon>
        <taxon>Cynodonteae</taxon>
        <taxon>Eleusininae</taxon>
        <taxon>Eleusine</taxon>
    </lineage>
</organism>
<evidence type="ECO:0000313" key="1">
    <source>
        <dbReference type="EMBL" id="GJN36560.1"/>
    </source>
</evidence>
<gene>
    <name evidence="1" type="primary">gb25434</name>
    <name evidence="1" type="ORF">PR202_gb25434</name>
</gene>
<dbReference type="EMBL" id="BQKI01000090">
    <property type="protein sequence ID" value="GJN36560.1"/>
    <property type="molecule type" value="Genomic_DNA"/>
</dbReference>
<reference evidence="1" key="1">
    <citation type="journal article" date="2018" name="DNA Res.">
        <title>Multiple hybrid de novo genome assembly of finger millet, an orphan allotetraploid crop.</title>
        <authorList>
            <person name="Hatakeyama M."/>
            <person name="Aluri S."/>
            <person name="Balachadran M.T."/>
            <person name="Sivarajan S.R."/>
            <person name="Patrignani A."/>
            <person name="Gruter S."/>
            <person name="Poveda L."/>
            <person name="Shimizu-Inatsugi R."/>
            <person name="Baeten J."/>
            <person name="Francoijs K.J."/>
            <person name="Nataraja K.N."/>
            <person name="Reddy Y.A.N."/>
            <person name="Phadnis S."/>
            <person name="Ravikumar R.L."/>
            <person name="Schlapbach R."/>
            <person name="Sreeman S.M."/>
            <person name="Shimizu K.K."/>
        </authorList>
    </citation>
    <scope>NUCLEOTIDE SEQUENCE</scope>
</reference>
<proteinExistence type="predicted"/>
<comment type="caution">
    <text evidence="1">The sequence shown here is derived from an EMBL/GenBank/DDBJ whole genome shotgun (WGS) entry which is preliminary data.</text>
</comment>
<keyword evidence="2" id="KW-1185">Reference proteome</keyword>